<gene>
    <name evidence="1" type="ORF">J8F10_06300</name>
</gene>
<dbReference type="EMBL" id="JAGKQQ010000001">
    <property type="protein sequence ID" value="MBP3954893.1"/>
    <property type="molecule type" value="Genomic_DNA"/>
</dbReference>
<evidence type="ECO:0000313" key="2">
    <source>
        <dbReference type="Proteomes" id="UP000676565"/>
    </source>
</evidence>
<dbReference type="InterPro" id="IPR011989">
    <property type="entry name" value="ARM-like"/>
</dbReference>
<dbReference type="SMART" id="SM00567">
    <property type="entry name" value="EZ_HEAT"/>
    <property type="match status" value="7"/>
</dbReference>
<reference evidence="1 2" key="1">
    <citation type="submission" date="2021-04" db="EMBL/GenBank/DDBJ databases">
        <authorList>
            <person name="Ivanova A."/>
        </authorList>
    </citation>
    <scope>NUCLEOTIDE SEQUENCE [LARGE SCALE GENOMIC DNA]</scope>
    <source>
        <strain evidence="1 2">G18</strain>
    </source>
</reference>
<dbReference type="Gene3D" id="1.25.10.10">
    <property type="entry name" value="Leucine-rich Repeat Variant"/>
    <property type="match status" value="5"/>
</dbReference>
<dbReference type="InterPro" id="IPR004155">
    <property type="entry name" value="PBS_lyase_HEAT"/>
</dbReference>
<dbReference type="InterPro" id="IPR016024">
    <property type="entry name" value="ARM-type_fold"/>
</dbReference>
<comment type="caution">
    <text evidence="1">The sequence shown here is derived from an EMBL/GenBank/DDBJ whole genome shotgun (WGS) entry which is preliminary data.</text>
</comment>
<dbReference type="Proteomes" id="UP000676565">
    <property type="component" value="Unassembled WGS sequence"/>
</dbReference>
<evidence type="ECO:0000313" key="1">
    <source>
        <dbReference type="EMBL" id="MBP3954893.1"/>
    </source>
</evidence>
<dbReference type="RefSeq" id="WP_210653001.1">
    <property type="nucleotide sequence ID" value="NZ_JAGKQQ010000001.1"/>
</dbReference>
<organism evidence="1 2">
    <name type="scientific">Gemmata palustris</name>
    <dbReference type="NCBI Taxonomy" id="2822762"/>
    <lineage>
        <taxon>Bacteria</taxon>
        <taxon>Pseudomonadati</taxon>
        <taxon>Planctomycetota</taxon>
        <taxon>Planctomycetia</taxon>
        <taxon>Gemmatales</taxon>
        <taxon>Gemmataceae</taxon>
        <taxon>Gemmata</taxon>
    </lineage>
</organism>
<accession>A0ABS5BMI7</accession>
<protein>
    <submittedName>
        <fullName evidence="1">HEAT repeat domain-containing protein</fullName>
    </submittedName>
</protein>
<dbReference type="PANTHER" id="PTHR12697">
    <property type="entry name" value="PBS LYASE HEAT-LIKE PROTEIN"/>
    <property type="match status" value="1"/>
</dbReference>
<dbReference type="SUPFAM" id="SSF48371">
    <property type="entry name" value="ARM repeat"/>
    <property type="match status" value="1"/>
</dbReference>
<dbReference type="Pfam" id="PF13646">
    <property type="entry name" value="HEAT_2"/>
    <property type="match status" value="2"/>
</dbReference>
<name>A0ABS5BMI7_9BACT</name>
<sequence length="826" mass="90062">MKTLKNGKPGERVIAAEALGDLGPKAEIAVPALVEVICDTPTPVPILFPSEAKWSREESAADFLLKASWDALARIGPKAVPTLIDLLAHHDVEIRGRATAALKTIGPDASDAVPALIKRLGEGENQWVCLNALEALAAIGPKAEVAVPTLIKTVLDPKATVPKGNPLAPIGSYWIYQLPLRKAAAQALTAIGPKALSAVQKDLFPAIIKALDDADDHGRFLSGFGSEHAWSVWEPFDADAAPLVPAIVRYLSRHSNSRLVLSLLELGPDGQKALADLLTNKDERIRNEHFNLLCKHAFGVFVSESGAHCWAKADLRPIAPQLIPFLTDKDNGVRLRALAAINQGCRPIPPEAVKAALPLLDDQKFLKYLDKFDESNAAGLAIFCRPAAGPKLLEHLKSDDTKLREFAVRALKEFRGPGTEALLPALRELAAGRTEHPEMTPLDAVRSAIRISLDPKDVELLVPFLKSDDRKVRFEAILELRRLRHLARPHLKHLFPLLRDPDVRWNAALAIDSIDSSDPDVCAALAQWIIDFGDRKWLERTSPFAKEIAPAIPAVLKRLEHRGGVDLVWRIGPPAKGAVPLLLTSLTRAPDPNKPDADRRDPKYILGALGAIGPAAKVAVPTIRKQLAKAEDGEKQWYLLCLADIGPGAKDAVPDLKELLIDPDPKLRLLAACALSKIEADSAAYWATFARAIHERPSCAFWDVPFVFGRIVTDCPELVPVVVRGTISRHRIELRVTDNGYEDGYEHVMRVLKRNTSAAKAALPDLVSYLNKPPSWGVQTEFIELLGAIGPDAKAALPKLRELLDGPDFDLALAAQEAIQRIEAKK</sequence>
<keyword evidence="2" id="KW-1185">Reference proteome</keyword>
<proteinExistence type="predicted"/>
<dbReference type="PANTHER" id="PTHR12697:SF5">
    <property type="entry name" value="DEOXYHYPUSINE HYDROXYLASE"/>
    <property type="match status" value="1"/>
</dbReference>